<feature type="region of interest" description="Disordered" evidence="6">
    <location>
        <begin position="3077"/>
        <end position="3132"/>
    </location>
</feature>
<evidence type="ECO:0000256" key="1">
    <source>
        <dbReference type="ARBA" id="ARBA00022679"/>
    </source>
</evidence>
<feature type="compositionally biased region" description="Basic and acidic residues" evidence="6">
    <location>
        <begin position="292"/>
        <end position="304"/>
    </location>
</feature>
<dbReference type="GO" id="GO:0006396">
    <property type="term" value="P:RNA processing"/>
    <property type="evidence" value="ECO:0007669"/>
    <property type="project" value="InterPro"/>
</dbReference>
<dbReference type="GO" id="GO:0016787">
    <property type="term" value="F:hydrolase activity"/>
    <property type="evidence" value="ECO:0007669"/>
    <property type="project" value="UniProtKB-KW"/>
</dbReference>
<dbReference type="PROSITE" id="PS51657">
    <property type="entry name" value="PSRV_HELICASE"/>
    <property type="match status" value="1"/>
</dbReference>
<dbReference type="Pfam" id="PF05533">
    <property type="entry name" value="Peptidase_C42"/>
    <property type="match status" value="2"/>
</dbReference>
<dbReference type="SUPFAM" id="SSF52540">
    <property type="entry name" value="P-loop containing nucleoside triphosphate hydrolases"/>
    <property type="match status" value="2"/>
</dbReference>
<dbReference type="GO" id="GO:0008174">
    <property type="term" value="F:mRNA methyltransferase activity"/>
    <property type="evidence" value="ECO:0007669"/>
    <property type="project" value="UniProtKB-UniRule"/>
</dbReference>
<dbReference type="Pfam" id="PF01443">
    <property type="entry name" value="Viral_helicase1"/>
    <property type="match status" value="1"/>
</dbReference>
<dbReference type="InterPro" id="IPR022054">
    <property type="entry name" value="DUF3614"/>
</dbReference>
<dbReference type="Pfam" id="PF01660">
    <property type="entry name" value="Vmethyltransf"/>
    <property type="match status" value="1"/>
</dbReference>
<dbReference type="InterPro" id="IPR040910">
    <property type="entry name" value="Zemlya"/>
</dbReference>
<evidence type="ECO:0000256" key="6">
    <source>
        <dbReference type="SAM" id="MobiDB-lite"/>
    </source>
</evidence>
<dbReference type="InterPro" id="IPR002588">
    <property type="entry name" value="Alphavirus-like_MT_dom"/>
</dbReference>
<feature type="domain" description="(+)RNA virus helicase C-terminal" evidence="7">
    <location>
        <begin position="2688"/>
        <end position="3024"/>
    </location>
</feature>
<dbReference type="GO" id="GO:0003723">
    <property type="term" value="F:RNA binding"/>
    <property type="evidence" value="ECO:0007669"/>
    <property type="project" value="InterPro"/>
</dbReference>
<dbReference type="GO" id="GO:0005524">
    <property type="term" value="F:ATP binding"/>
    <property type="evidence" value="ECO:0007669"/>
    <property type="project" value="UniProtKB-KW"/>
</dbReference>
<evidence type="ECO:0000259" key="8">
    <source>
        <dbReference type="PROSITE" id="PS51743"/>
    </source>
</evidence>
<reference evidence="9" key="1">
    <citation type="submission" date="2012-03" db="EMBL/GenBank/DDBJ databases">
        <title>Genome of Citrus Tristeza Virus Isolate A18 from Mandarin Citrus in Thailand.</title>
        <authorList>
            <person name="Sindhvajiva K."/>
            <person name="Paradornuwat A."/>
            <person name="Chowpongpang S."/>
            <person name="Vichukit V."/>
        </authorList>
    </citation>
    <scope>NUCLEOTIDE SEQUENCE</scope>
    <source>
        <strain evidence="9">A18</strain>
    </source>
</reference>
<keyword evidence="4" id="KW-0378">Hydrolase</keyword>
<sequence length="3132" mass="348576">MSKLGARFKSSTFAVRSDYIISRIWRAFNTVGVLHFFGTETTTKVVKEFSAPMPIVPLRKSCFPFSVRAAVRAIKAAGRPIDAPRSGCLCGLPVIDTSGVVRPRSVAGIWRYSLCKPPLSAAAKKSIRKAKKDSAFFLSRASSLFSREVPCGTRHRLRRRVMKRVDPTMHESPQDEIKCKGRRHGKTSDLPYMGEAALDDILRWIEGVNPPPSMVAIPVPICFGTVPTTAWCSQADAAVLRCRLDYHAAETSFRNEGKHVKYVYNDVSSAAVRPRTVSSRKGGSVFPRKSKRGVEAPSGRDHHTAFGKSSRASAFFSEAVPRVRLFPPARNIFFTSVVSERRVCYYKPGPGGRGSVLRSDGVNTARLDVVAPAYYAYAKSLGAKGRFLGESSNLDNAKVRDGQCYVRHVFNGPLYFGKRANLSGRKARGMSPTGGALKVYLVREYGRDSLKVPMRGTYTFGSVFHCLSTKSSVDLRSIPNHHLVGGASAHVLIGQIRVGVPGGVSKPSRSAVRRRNRRMREDGFLGSSGSSSSGGSRYCSDCSTPRSLPSPSVFGPTLGRIPSINRKFRFPAGTQLSVSIPKRDDDRVYVSVGQDFDELCHAVCTYVKRYNSRKPFYTRFENGEDFAVMRRASVGGLLPYFVKRGVVLRLVSLCRASRYEHHYDASIEKPGLSWVQKTSFRMVEVNTSVGRSRTSRFLPLAFRTEFTGLTLTNPSGVLFKLLPVLNESSSTRLRGASSPRTLISWLKGSGLGVKGGSPSRLLEYAARGQRSTWNVGKIWGISVFPRGTVYNARVDERCLNKRVLKLRDTSASSFLRIVLLARLSSYRPSLSDGEFFNKCVTSRFVACIEAVESGLVTVHFRSDVFRASFPFGVYLYTRHAFDIYSGKLLELDSYGFSEDLRDGYCYIRHIAEVCLSMGKIFFRRDVNLGAFPYVFEVQHRLERLYGKLAVEYGVRGYFSAPRLYHCCYTDSPRPLRSLNKYHRMGGEDGPLLITDTDRLRAVGSAYEKVKGRLPDSLLVRSVEKDLIEFNQTLVDAQRARPGVVVPFQMSESQQVMLTRAYPEFNINFTHSVHSDHPVAAGSRALENHLVRKYAGSDYSDVGGCPLFHLRAGHSGVHVCRPVYDIKDAHRRVVRHHQLGRVALDHTDGSKQVGAVNTNSVCGNVLGECFHASDAIVMVQVYDVPLRELCRAMINKKASVCYMTVVTPGELLDARESFFIKELDCSVELDAVADRVVYCFNNSAYTHTYSTICEYMRTPCVVVDGFLFTIEMVSLRCSVNYYCITKSRVCPRISEIKRLRYRRCDSDLIRIKIPRYSSKTRSCLPGCYYLYLDAKFVSRVYEYVVNNCVVVNAKTFEWTWNYIKSCKSRVVISGKIIHRDVPIALEYLDGFSAVMLSAGVKGRQNAEAFSRRLAAFSGDTSLFELVRFAISEKCRDLFVGIQEAVERCVKSYLRNSFNMSFVDLSDPLLTISEYSELDVPIDLPGFGCIAEEDEAKLIEDGVKSALLRKAVRDEAQLILERGGTSEIVPCGDEDTSSGDDSTCFLDSDGVSPSGGSSGGLRAGAAPSLFRCLLKNLGGGFCMAKRLLELLCKRVVDSFSRLKLGTTRLTSFANLLLVSVSRNFFDDTVFAAVWEIAINLTRIVDGVSKTKLECFRNLFRLIPKLYAGCKDVVKDVSNAYRSVVLFSAEFFGKSYSKLCQFCLEIFDIGLIEISARNLGLETCVSMAPAIFDVLITFPLGSVSFPVVCARVFGALAMEVGSNFCFKKVFGKPETLGEDAFRRTCKYGFEAKAFDKLSVDAKGLVRCSGVIPGVLRIILSSLFSEADAWVGYSKHEVSSLPIVTFCVKKLSFLLERCKEACIAFIVDSAKKILKSLTSEIHESFQNSELTSGAKSLYGHVSSILSASNGLVNKAGNAVAAVKAAGSGLSKRMRRIRPSFRLARCVNEQTSEYYSASDESELDESLLSDTPGLRGNGKCSDLFRVVSGRVSVCCRHAVEALRRLALHVGDYLYSCIMDSFVRLFVRANTAVGKCESFAVDCATKISDLVVGYIAWRNLHSGAYSTTPGLSGGSRNSLSRFLDGGLMVCNSKFWYRVADRFSMRLLSSLAHRMRTASINVLLEFLKNLPVCLVSIYTFIECRSRIFPLKEFLWGFCVFVWNIVKDLSICIYGSLPVCVTRLCNRAFRRSSNEGDVGTLQVITEAENRIEFLREVLAEMARYRASLEIPVPGSPDSPSFPPTYGEIEELGNDSSDSARLIGVDNGSDSVSTEGETELDSDGDSDDSIPLDRDFEQIGGLGGSGNIDVFRLGLRFVWRVLRNLFNLRAVKFSYGLALQCIFNGGSNGQFTSRLLFSFRQTAYPFEFFRHVCSVRWLSKSLALRVRNRLICDEEMVERFFSFSRFLYDSRYLSDVFSVLERVDFYLSYLFSLPKRCLTRNRSVRVCARAPVPVIRTEGLVEDGKKSLTEVLNSLDSLKVSDRKGKSALIESDNSDSESGHSFGSRSFGSVKEEVLNAVNGDGVCEKAPLMKHATALSKLEPDPSGRKDIPVSKKTFTRGECSGVKSKVSMCDYLVTLNSSFGTVPDMYPVARDITYKKLTNAMREFYYSQKVTLYELHGKLSSYWDELKAVGFDRKLAKMDLDDDVSVVDFNLKVIVGRHGTRPFRNTVNSHEFMFCDDGLVLCPGPKKRDFALISSQTQFVAANSFLRAVDGKDLTFTNSEHSLIVYEAPPGGGKTHSLVTYFADYCTKVSCLVVTANKNSQAEISQRISRELMDRKMLAKHVVKTAGRVFTVDSYLMNHIRLKTDLLFIDECFMVHAGAIGAVVEFTSCKAVVFFGDSRQIHYIHRNDFGVSLLHDIDAFIEPQHRIYGEVSYRCPWDICEWLSKFYPRHVATAYTGSIGKSSVSIEIINGCDDVPYDSSAKYIVYTQAEKNELQKHLGRLTVGRTKAVPIVNTVHEVQGETYKKVRLVRCKYQEDTPFCSDNHVVVALTRHVDSLTYSVLNSRRYDKTASSIDEAREIFDKFRSTNHSHGSSTLEWYLEKYPTEYKGSKASSAPLSCINEFLNEVVVASSVVQLGDVSEELSSRPFESGCDNVTVGDTAPPDSGNLHEPARVRRGKVAGNSSKKSIAARKPSVVRKS</sequence>
<dbReference type="Pfam" id="PF12591">
    <property type="entry name" value="DUF3762"/>
    <property type="match status" value="1"/>
</dbReference>
<dbReference type="InterPro" id="IPR008749">
    <property type="entry name" value="Peptidase_C42"/>
</dbReference>
<evidence type="ECO:0000256" key="3">
    <source>
        <dbReference type="ARBA" id="ARBA00022758"/>
    </source>
</evidence>
<accession>I3XHM8</accession>
<feature type="region of interest" description="Disordered" evidence="6">
    <location>
        <begin position="504"/>
        <end position="548"/>
    </location>
</feature>
<dbReference type="EMBL" id="JQ798289">
    <property type="protein sequence ID" value="AFL55384.1"/>
    <property type="molecule type" value="Genomic_RNA"/>
</dbReference>
<dbReference type="InterPro" id="IPR022108">
    <property type="entry name" value="DUF3648"/>
</dbReference>
<dbReference type="Pfam" id="PF12267">
    <property type="entry name" value="DUF3614"/>
    <property type="match status" value="1"/>
</dbReference>
<keyword evidence="2" id="KW-0547">Nucleotide-binding</keyword>
<dbReference type="Gene3D" id="3.40.50.300">
    <property type="entry name" value="P-loop containing nucleotide triphosphate hydrolases"/>
    <property type="match status" value="2"/>
</dbReference>
<keyword evidence="3" id="KW-0688">Ribosomal frameshifting</keyword>
<feature type="domain" description="Alphavirus-like MT" evidence="8">
    <location>
        <begin position="1067"/>
        <end position="1255"/>
    </location>
</feature>
<proteinExistence type="predicted"/>
<dbReference type="InterPro" id="IPR027351">
    <property type="entry name" value="(+)RNA_virus_helicase_core_dom"/>
</dbReference>
<evidence type="ECO:0000256" key="2">
    <source>
        <dbReference type="ARBA" id="ARBA00022741"/>
    </source>
</evidence>
<feature type="compositionally biased region" description="Acidic residues" evidence="6">
    <location>
        <begin position="2267"/>
        <end position="2281"/>
    </location>
</feature>
<evidence type="ECO:0000259" key="7">
    <source>
        <dbReference type="PROSITE" id="PS51657"/>
    </source>
</evidence>
<organism evidence="9">
    <name type="scientific">Citrus tristeza virus</name>
    <dbReference type="NCBI Taxonomy" id="12162"/>
    <lineage>
        <taxon>Viruses</taxon>
        <taxon>Riboviria</taxon>
        <taxon>Orthornavirae</taxon>
        <taxon>Kitrinoviricota</taxon>
        <taxon>Alsuviricetes</taxon>
        <taxon>Martellivirales</taxon>
        <taxon>Closteroviridae</taxon>
        <taxon>Closterovirus</taxon>
        <taxon>Closterovirus tristezae</taxon>
    </lineage>
</organism>
<evidence type="ECO:0000256" key="4">
    <source>
        <dbReference type="ARBA" id="ARBA00022801"/>
    </source>
</evidence>
<name>I3XHM8_9CLOS</name>
<evidence type="ECO:0000256" key="5">
    <source>
        <dbReference type="ARBA" id="ARBA00022840"/>
    </source>
</evidence>
<dbReference type="PROSITE" id="PS51743">
    <property type="entry name" value="ALPHAVIRUS_MT"/>
    <property type="match status" value="1"/>
</dbReference>
<dbReference type="GO" id="GO:0016556">
    <property type="term" value="P:mRNA modification"/>
    <property type="evidence" value="ECO:0007669"/>
    <property type="project" value="InterPro"/>
</dbReference>
<feature type="region of interest" description="Disordered" evidence="6">
    <location>
        <begin position="2257"/>
        <end position="2281"/>
    </location>
</feature>
<feature type="compositionally biased region" description="Low complexity" evidence="6">
    <location>
        <begin position="527"/>
        <end position="536"/>
    </location>
</feature>
<dbReference type="Pfam" id="PF12364">
    <property type="entry name" value="DUF3648"/>
    <property type="match status" value="1"/>
</dbReference>
<dbReference type="Pfam" id="PF17646">
    <property type="entry name" value="Zemlya"/>
    <property type="match status" value="1"/>
</dbReference>
<protein>
    <submittedName>
        <fullName evidence="9">Polyprotein</fullName>
    </submittedName>
</protein>
<keyword evidence="1" id="KW-0808">Transferase</keyword>
<dbReference type="InterPro" id="IPR022239">
    <property type="entry name" value="DUF3762"/>
</dbReference>
<evidence type="ECO:0000313" key="9">
    <source>
        <dbReference type="EMBL" id="AFL55384.1"/>
    </source>
</evidence>
<dbReference type="GO" id="GO:0075523">
    <property type="term" value="P:viral translational frameshifting"/>
    <property type="evidence" value="ECO:0007669"/>
    <property type="project" value="UniProtKB-KW"/>
</dbReference>
<feature type="region of interest" description="Disordered" evidence="6">
    <location>
        <begin position="278"/>
        <end position="306"/>
    </location>
</feature>
<keyword evidence="5" id="KW-0067">ATP-binding</keyword>
<dbReference type="InterPro" id="IPR027417">
    <property type="entry name" value="P-loop_NTPase"/>
</dbReference>